<keyword evidence="2" id="KW-0012">Acyltransferase</keyword>
<reference evidence="5 6" key="1">
    <citation type="submission" date="2023-04" db="EMBL/GenBank/DDBJ databases">
        <title>Funneling lignin-derived compounds into biodiesel using alkali-halophilic Citricoccus sp. P2.</title>
        <authorList>
            <person name="Luo C.-B."/>
        </authorList>
    </citation>
    <scope>NUCLEOTIDE SEQUENCE [LARGE SCALE GENOMIC DNA]</scope>
    <source>
        <strain evidence="5 6">P2</strain>
    </source>
</reference>
<dbReference type="SUPFAM" id="SSF55729">
    <property type="entry name" value="Acyl-CoA N-acyltransferases (Nat)"/>
    <property type="match status" value="1"/>
</dbReference>
<organism evidence="5 6">
    <name type="scientific">Citricoccus muralis</name>
    <dbReference type="NCBI Taxonomy" id="169134"/>
    <lineage>
        <taxon>Bacteria</taxon>
        <taxon>Bacillati</taxon>
        <taxon>Actinomycetota</taxon>
        <taxon>Actinomycetes</taxon>
        <taxon>Micrococcales</taxon>
        <taxon>Micrococcaceae</taxon>
        <taxon>Citricoccus</taxon>
    </lineage>
</organism>
<gene>
    <name evidence="5" type="ORF">P8192_10275</name>
</gene>
<dbReference type="RefSeq" id="WP_278156804.1">
    <property type="nucleotide sequence ID" value="NZ_CP121252.1"/>
</dbReference>
<feature type="domain" description="N-acetyltransferase" evidence="4">
    <location>
        <begin position="24"/>
        <end position="201"/>
    </location>
</feature>
<accession>A0ABY8H435</accession>
<evidence type="ECO:0000256" key="2">
    <source>
        <dbReference type="ARBA" id="ARBA00023315"/>
    </source>
</evidence>
<evidence type="ECO:0000256" key="3">
    <source>
        <dbReference type="ARBA" id="ARBA00038502"/>
    </source>
</evidence>
<evidence type="ECO:0000259" key="4">
    <source>
        <dbReference type="PROSITE" id="PS51186"/>
    </source>
</evidence>
<dbReference type="Pfam" id="PF13302">
    <property type="entry name" value="Acetyltransf_3"/>
    <property type="match status" value="1"/>
</dbReference>
<evidence type="ECO:0000256" key="1">
    <source>
        <dbReference type="ARBA" id="ARBA00022679"/>
    </source>
</evidence>
<dbReference type="InterPro" id="IPR051531">
    <property type="entry name" value="N-acetyltransferase"/>
</dbReference>
<dbReference type="InterPro" id="IPR016181">
    <property type="entry name" value="Acyl_CoA_acyltransferase"/>
</dbReference>
<name>A0ABY8H435_9MICC</name>
<dbReference type="Gene3D" id="3.40.630.30">
    <property type="match status" value="1"/>
</dbReference>
<dbReference type="EMBL" id="CP121252">
    <property type="protein sequence ID" value="WFP15781.1"/>
    <property type="molecule type" value="Genomic_DNA"/>
</dbReference>
<sequence length="214" mass="24138">MSRDAGPFDHLSGAWPVTLEHGELVLRPFRARDRDEWDAVRQRNAAWLTPWDATTPDPSRAPRSFREMVRTLNRDAAAGGGYPWLLCLRDDDAPVGARPRIIGQLVVSHVMRGAAQSASIGYWIDRDVAGRGLMPRAVAMVVDYLFSRARLHRVEINIVPRNGPSHRVVDKLGFRHEGVRRNYLHINGAWEDHDTYALTLEDVPPGGLLAQLRR</sequence>
<keyword evidence="1 5" id="KW-0808">Transferase</keyword>
<dbReference type="PANTHER" id="PTHR43792">
    <property type="entry name" value="GNAT FAMILY, PUTATIVE (AFU_ORTHOLOGUE AFUA_3G00765)-RELATED-RELATED"/>
    <property type="match status" value="1"/>
</dbReference>
<dbReference type="Proteomes" id="UP001219037">
    <property type="component" value="Chromosome"/>
</dbReference>
<dbReference type="PANTHER" id="PTHR43792:SF8">
    <property type="entry name" value="[RIBOSOMAL PROTEIN US5]-ALANINE N-ACETYLTRANSFERASE"/>
    <property type="match status" value="1"/>
</dbReference>
<evidence type="ECO:0000313" key="6">
    <source>
        <dbReference type="Proteomes" id="UP001219037"/>
    </source>
</evidence>
<comment type="similarity">
    <text evidence="3">Belongs to the acetyltransferase family. RimJ subfamily.</text>
</comment>
<dbReference type="GO" id="GO:0016740">
    <property type="term" value="F:transferase activity"/>
    <property type="evidence" value="ECO:0007669"/>
    <property type="project" value="UniProtKB-KW"/>
</dbReference>
<dbReference type="InterPro" id="IPR000182">
    <property type="entry name" value="GNAT_dom"/>
</dbReference>
<evidence type="ECO:0000313" key="5">
    <source>
        <dbReference type="EMBL" id="WFP15781.1"/>
    </source>
</evidence>
<protein>
    <submittedName>
        <fullName evidence="5">GNAT family protein</fullName>
        <ecNumber evidence="5">2.-.-.-</ecNumber>
    </submittedName>
</protein>
<dbReference type="PROSITE" id="PS51186">
    <property type="entry name" value="GNAT"/>
    <property type="match status" value="1"/>
</dbReference>
<keyword evidence="6" id="KW-1185">Reference proteome</keyword>
<dbReference type="EC" id="2.-.-.-" evidence="5"/>
<proteinExistence type="inferred from homology"/>